<reference evidence="10 11" key="1">
    <citation type="submission" date="2020-03" db="EMBL/GenBank/DDBJ databases">
        <title>Soil Listeria distribution.</title>
        <authorList>
            <person name="Liao J."/>
            <person name="Wiedmann M."/>
        </authorList>
    </citation>
    <scope>NUCLEOTIDE SEQUENCE [LARGE SCALE GENOMIC DNA]</scope>
    <source>
        <strain evidence="10 11">FSL L7-1560</strain>
    </source>
</reference>
<dbReference type="InterPro" id="IPR050882">
    <property type="entry name" value="Prepilin_peptidase/N-MTase"/>
</dbReference>
<evidence type="ECO:0000256" key="4">
    <source>
        <dbReference type="ARBA" id="ARBA00022692"/>
    </source>
</evidence>
<dbReference type="Pfam" id="PF01478">
    <property type="entry name" value="Peptidase_A24"/>
    <property type="match status" value="1"/>
</dbReference>
<comment type="caution">
    <text evidence="10">The sequence shown here is derived from an EMBL/GenBank/DDBJ whole genome shotgun (WGS) entry which is preliminary data.</text>
</comment>
<keyword evidence="5 7" id="KW-1133">Transmembrane helix</keyword>
<dbReference type="InterPro" id="IPR000045">
    <property type="entry name" value="Prepilin_IV_endopep_pep"/>
</dbReference>
<evidence type="ECO:0000313" key="10">
    <source>
        <dbReference type="EMBL" id="MBC1484768.1"/>
    </source>
</evidence>
<evidence type="ECO:0000313" key="11">
    <source>
        <dbReference type="Proteomes" id="UP000523362"/>
    </source>
</evidence>
<dbReference type="Gene3D" id="1.20.120.1220">
    <property type="match status" value="1"/>
</dbReference>
<feature type="transmembrane region" description="Helical" evidence="7">
    <location>
        <begin position="220"/>
        <end position="235"/>
    </location>
</feature>
<comment type="similarity">
    <text evidence="2">Belongs to the peptidase A24 family.</text>
</comment>
<comment type="subcellular location">
    <subcellularLocation>
        <location evidence="1">Cell membrane</location>
        <topology evidence="1">Multi-pass membrane protein</topology>
    </subcellularLocation>
</comment>
<dbReference type="Proteomes" id="UP000523362">
    <property type="component" value="Unassembled WGS sequence"/>
</dbReference>
<evidence type="ECO:0000256" key="2">
    <source>
        <dbReference type="ARBA" id="ARBA00005801"/>
    </source>
</evidence>
<evidence type="ECO:0000256" key="3">
    <source>
        <dbReference type="ARBA" id="ARBA00022475"/>
    </source>
</evidence>
<evidence type="ECO:0000256" key="6">
    <source>
        <dbReference type="ARBA" id="ARBA00023136"/>
    </source>
</evidence>
<feature type="transmembrane region" description="Helical" evidence="7">
    <location>
        <begin position="119"/>
        <end position="139"/>
    </location>
</feature>
<protein>
    <submittedName>
        <fullName evidence="10">Prepilin peptidase</fullName>
    </submittedName>
</protein>
<keyword evidence="6 7" id="KW-0472">Membrane</keyword>
<dbReference type="RefSeq" id="WP_185383158.1">
    <property type="nucleotide sequence ID" value="NZ_JAARRG010000001.1"/>
</dbReference>
<keyword evidence="4 7" id="KW-0812">Transmembrane</keyword>
<keyword evidence="3" id="KW-1003">Cell membrane</keyword>
<gene>
    <name evidence="10" type="ORF">HB897_00820</name>
</gene>
<sequence length="236" mass="27650">MIYFLIVIYSTIFISFIQVAAECLPTNKPFLFRFSECNYCKKTLPIHQIIPIFSFLFLKGKSKCCKKSIPISYFFLEMLTPVYILFLYQQFSFSYEFFLCCITYYFLAFFFITDILYMYIPNSIIILFTITLLFVYCLFDQPIVNLIISVGVSMIFYMLFFLIFRKGIGLGDIKLFIILSSFLGFKTGYYIFFLAILIGTIILLIAVAAKKIKKNKQVPFVPYIFTSFMLISVLLN</sequence>
<evidence type="ECO:0000259" key="8">
    <source>
        <dbReference type="Pfam" id="PF01478"/>
    </source>
</evidence>
<proteinExistence type="inferred from homology"/>
<evidence type="ECO:0000259" key="9">
    <source>
        <dbReference type="Pfam" id="PF06750"/>
    </source>
</evidence>
<evidence type="ECO:0000256" key="7">
    <source>
        <dbReference type="SAM" id="Phobius"/>
    </source>
</evidence>
<dbReference type="Pfam" id="PF06750">
    <property type="entry name" value="A24_N_bact"/>
    <property type="match status" value="1"/>
</dbReference>
<evidence type="ECO:0000256" key="1">
    <source>
        <dbReference type="ARBA" id="ARBA00004651"/>
    </source>
</evidence>
<feature type="transmembrane region" description="Helical" evidence="7">
    <location>
        <begin position="71"/>
        <end position="88"/>
    </location>
</feature>
<feature type="domain" description="Prepilin peptidase A24 N-terminal" evidence="9">
    <location>
        <begin position="8"/>
        <end position="91"/>
    </location>
</feature>
<dbReference type="AlphaFoldDB" id="A0A7X0WZT2"/>
<dbReference type="GO" id="GO:0005886">
    <property type="term" value="C:plasma membrane"/>
    <property type="evidence" value="ECO:0007669"/>
    <property type="project" value="UniProtKB-SubCell"/>
</dbReference>
<feature type="transmembrane region" description="Helical" evidence="7">
    <location>
        <begin position="146"/>
        <end position="168"/>
    </location>
</feature>
<organism evidence="10 11">
    <name type="scientific">Listeria seeligeri</name>
    <dbReference type="NCBI Taxonomy" id="1640"/>
    <lineage>
        <taxon>Bacteria</taxon>
        <taxon>Bacillati</taxon>
        <taxon>Bacillota</taxon>
        <taxon>Bacilli</taxon>
        <taxon>Bacillales</taxon>
        <taxon>Listeriaceae</taxon>
        <taxon>Listeria</taxon>
    </lineage>
</organism>
<dbReference type="PANTHER" id="PTHR30487:SF0">
    <property type="entry name" value="PREPILIN LEADER PEPTIDASE_N-METHYLTRANSFERASE-RELATED"/>
    <property type="match status" value="1"/>
</dbReference>
<name>A0A7X0WZT2_LISSE</name>
<dbReference type="GO" id="GO:0004190">
    <property type="term" value="F:aspartic-type endopeptidase activity"/>
    <property type="evidence" value="ECO:0007669"/>
    <property type="project" value="InterPro"/>
</dbReference>
<dbReference type="GO" id="GO:0006465">
    <property type="term" value="P:signal peptide processing"/>
    <property type="evidence" value="ECO:0007669"/>
    <property type="project" value="TreeGrafter"/>
</dbReference>
<dbReference type="InterPro" id="IPR010627">
    <property type="entry name" value="Prepilin_pept_A24_N"/>
</dbReference>
<feature type="transmembrane region" description="Helical" evidence="7">
    <location>
        <begin position="188"/>
        <end position="208"/>
    </location>
</feature>
<dbReference type="EMBL" id="JAARRG010000001">
    <property type="protein sequence ID" value="MBC1484768.1"/>
    <property type="molecule type" value="Genomic_DNA"/>
</dbReference>
<dbReference type="PANTHER" id="PTHR30487">
    <property type="entry name" value="TYPE 4 PREPILIN-LIKE PROTEINS LEADER PEPTIDE-PROCESSING ENZYME"/>
    <property type="match status" value="1"/>
</dbReference>
<evidence type="ECO:0000256" key="5">
    <source>
        <dbReference type="ARBA" id="ARBA00022989"/>
    </source>
</evidence>
<feature type="transmembrane region" description="Helical" evidence="7">
    <location>
        <begin position="95"/>
        <end position="113"/>
    </location>
</feature>
<accession>A0A7X0WZT2</accession>
<feature type="domain" description="Prepilin type IV endopeptidase peptidase" evidence="8">
    <location>
        <begin position="101"/>
        <end position="203"/>
    </location>
</feature>